<evidence type="ECO:0000313" key="1">
    <source>
        <dbReference type="EMBL" id="OAT81776.1"/>
    </source>
</evidence>
<organism evidence="1 2">
    <name type="scientific">Desulfotomaculum copahuensis</name>
    <dbReference type="NCBI Taxonomy" id="1838280"/>
    <lineage>
        <taxon>Bacteria</taxon>
        <taxon>Bacillati</taxon>
        <taxon>Bacillota</taxon>
        <taxon>Clostridia</taxon>
        <taxon>Eubacteriales</taxon>
        <taxon>Desulfotomaculaceae</taxon>
        <taxon>Desulfotomaculum</taxon>
    </lineage>
</organism>
<reference evidence="1 2" key="1">
    <citation type="submission" date="2016-04" db="EMBL/GenBank/DDBJ databases">
        <authorList>
            <person name="Evans L.H."/>
            <person name="Alamgir A."/>
            <person name="Owens N."/>
            <person name="Weber N.D."/>
            <person name="Virtaneva K."/>
            <person name="Barbian K."/>
            <person name="Babar A."/>
            <person name="Rosenke K."/>
        </authorList>
    </citation>
    <scope>NUCLEOTIDE SEQUENCE [LARGE SCALE GENOMIC DNA]</scope>
    <source>
        <strain evidence="1 2">LMa1</strain>
    </source>
</reference>
<comment type="caution">
    <text evidence="1">The sequence shown here is derived from an EMBL/GenBank/DDBJ whole genome shotgun (WGS) entry which is preliminary data.</text>
</comment>
<name>A0A1B7LEW2_9FIRM</name>
<keyword evidence="2" id="KW-1185">Reference proteome</keyword>
<sequence>MLAVRDEVYGTRSLDNLLARVEKEVIARDARITRLVCRPSGEGRLYLELYLRPAECPEFCLPLVLTHRGMAAGDISTMVSSILWAAEHATRVQVVTPLEQTRSFRITA</sequence>
<protein>
    <submittedName>
        <fullName evidence="1">Uncharacterized protein</fullName>
    </submittedName>
</protein>
<dbReference type="AlphaFoldDB" id="A0A1B7LEW2"/>
<gene>
    <name evidence="1" type="ORF">A6M21_10275</name>
</gene>
<evidence type="ECO:0000313" key="2">
    <source>
        <dbReference type="Proteomes" id="UP000078532"/>
    </source>
</evidence>
<accession>A0A1B7LEW2</accession>
<dbReference type="EMBL" id="LYVF01000158">
    <property type="protein sequence ID" value="OAT81776.1"/>
    <property type="molecule type" value="Genomic_DNA"/>
</dbReference>
<dbReference type="Proteomes" id="UP000078532">
    <property type="component" value="Unassembled WGS sequence"/>
</dbReference>
<proteinExistence type="predicted"/>